<sequence>LVVEEGGRYFSLRIFERGKYFMKLVFMGKNAAQWLMKSIEKIAVGISSKLFYTFRDGDTAYTLQQNSNSFGLFILLTEFKVGGSRRSVIIPEGKAKTGWRVFGLELRKMLEPDQYVNGGSGYLKFVAQTRKVSSEIQPFKTFADTVRGHQVQARGRNLPHLSSVSDKGQLHLGEIKGVKQNSVADKLGLNERPVSKPVPLALGGGDEVSRCINADFNLGEKNPVGIKKRFPLKFSSNSNESVYGKERELRKYFWTGKGLIVEVNGEGKRRAAWNHNKGGFKSFQWVTRSQNEHVVGCDNFKETWAQNKEVVGSELNGQQMGFPNLHNSEPIGPVRMAVGESSSLADSRSLTSKAHVSATVVISNALHDASVSQNEDLGQQVEPLMVVDDTTDGGFHDGKSPAPEFQADPVQSHISVSEASSADDSKFLVDPIETMGRLAKPTAAAKCSVFDGFCTGDISRIVDKPETDLAHSMRM</sequence>
<comment type="caution">
    <text evidence="1">The sequence shown here is derived from an EMBL/GenBank/DDBJ whole genome shotgun (WGS) entry which is preliminary data.</text>
</comment>
<evidence type="ECO:0000313" key="1">
    <source>
        <dbReference type="EMBL" id="KAL0010938.1"/>
    </source>
</evidence>
<proteinExistence type="predicted"/>
<organism evidence="1 2">
    <name type="scientific">Lithocarpus litseifolius</name>
    <dbReference type="NCBI Taxonomy" id="425828"/>
    <lineage>
        <taxon>Eukaryota</taxon>
        <taxon>Viridiplantae</taxon>
        <taxon>Streptophyta</taxon>
        <taxon>Embryophyta</taxon>
        <taxon>Tracheophyta</taxon>
        <taxon>Spermatophyta</taxon>
        <taxon>Magnoliopsida</taxon>
        <taxon>eudicotyledons</taxon>
        <taxon>Gunneridae</taxon>
        <taxon>Pentapetalae</taxon>
        <taxon>rosids</taxon>
        <taxon>fabids</taxon>
        <taxon>Fagales</taxon>
        <taxon>Fagaceae</taxon>
        <taxon>Lithocarpus</taxon>
    </lineage>
</organism>
<protein>
    <submittedName>
        <fullName evidence="1">Uncharacterized protein</fullName>
    </submittedName>
</protein>
<dbReference type="Proteomes" id="UP001459277">
    <property type="component" value="Unassembled WGS sequence"/>
</dbReference>
<feature type="non-terminal residue" evidence="1">
    <location>
        <position position="475"/>
    </location>
</feature>
<dbReference type="AlphaFoldDB" id="A0AAW2DJV9"/>
<accession>A0AAW2DJV9</accession>
<gene>
    <name evidence="1" type="ORF">SO802_006046</name>
</gene>
<name>A0AAW2DJV9_9ROSI</name>
<keyword evidence="2" id="KW-1185">Reference proteome</keyword>
<dbReference type="EMBL" id="JAZDWU010000002">
    <property type="protein sequence ID" value="KAL0010938.1"/>
    <property type="molecule type" value="Genomic_DNA"/>
</dbReference>
<evidence type="ECO:0000313" key="2">
    <source>
        <dbReference type="Proteomes" id="UP001459277"/>
    </source>
</evidence>
<feature type="non-terminal residue" evidence="1">
    <location>
        <position position="1"/>
    </location>
</feature>
<reference evidence="1 2" key="1">
    <citation type="submission" date="2024-01" db="EMBL/GenBank/DDBJ databases">
        <title>A telomere-to-telomere, gap-free genome of sweet tea (Lithocarpus litseifolius).</title>
        <authorList>
            <person name="Zhou J."/>
        </authorList>
    </citation>
    <scope>NUCLEOTIDE SEQUENCE [LARGE SCALE GENOMIC DNA]</scope>
    <source>
        <strain evidence="1">Zhou-2022a</strain>
        <tissue evidence="1">Leaf</tissue>
    </source>
</reference>